<feature type="transmembrane region" description="Helical" evidence="1">
    <location>
        <begin position="6"/>
        <end position="26"/>
    </location>
</feature>
<dbReference type="RefSeq" id="WP_126695161.1">
    <property type="nucleotide sequence ID" value="NZ_RXOF01000014.1"/>
</dbReference>
<keyword evidence="1" id="KW-0472">Membrane</keyword>
<keyword evidence="1" id="KW-0812">Transmembrane</keyword>
<evidence type="ECO:0000256" key="1">
    <source>
        <dbReference type="SAM" id="Phobius"/>
    </source>
</evidence>
<keyword evidence="1" id="KW-1133">Transmembrane helix</keyword>
<keyword evidence="3" id="KW-1185">Reference proteome</keyword>
<proteinExistence type="predicted"/>
<accession>A0A3S0H6Y0</accession>
<dbReference type="AlphaFoldDB" id="A0A3S0H6Y0"/>
<evidence type="ECO:0000313" key="2">
    <source>
        <dbReference type="EMBL" id="RTQ46841.1"/>
    </source>
</evidence>
<dbReference type="Proteomes" id="UP000282184">
    <property type="component" value="Unassembled WGS sequence"/>
</dbReference>
<reference evidence="2 3" key="1">
    <citation type="submission" date="2018-12" db="EMBL/GenBank/DDBJ databases">
        <title>Hymenobacter gummosus sp. nov., isolated from a spring.</title>
        <authorList>
            <person name="Nie L."/>
        </authorList>
    </citation>
    <scope>NUCLEOTIDE SEQUENCE [LARGE SCALE GENOMIC DNA]</scope>
    <source>
        <strain evidence="2 3">KCTC 52166</strain>
    </source>
</reference>
<gene>
    <name evidence="2" type="ORF">EJV47_20945</name>
</gene>
<dbReference type="OrthoDB" id="886605at2"/>
<organism evidence="2 3">
    <name type="scientific">Hymenobacter gummosus</name>
    <dbReference type="NCBI Taxonomy" id="1776032"/>
    <lineage>
        <taxon>Bacteria</taxon>
        <taxon>Pseudomonadati</taxon>
        <taxon>Bacteroidota</taxon>
        <taxon>Cytophagia</taxon>
        <taxon>Cytophagales</taxon>
        <taxon>Hymenobacteraceae</taxon>
        <taxon>Hymenobacter</taxon>
    </lineage>
</organism>
<dbReference type="EMBL" id="RXOF01000014">
    <property type="protein sequence ID" value="RTQ46841.1"/>
    <property type="molecule type" value="Genomic_DNA"/>
</dbReference>
<name>A0A3S0H6Y0_9BACT</name>
<feature type="transmembrane region" description="Helical" evidence="1">
    <location>
        <begin position="107"/>
        <end position="125"/>
    </location>
</feature>
<comment type="caution">
    <text evidence="2">The sequence shown here is derived from an EMBL/GenBank/DDBJ whole genome shotgun (WGS) entry which is preliminary data.</text>
</comment>
<sequence>MSPVPLPERLAFIGIGLALMGLGYSLRRQYRRLRRHGTLATGTVVDHDDAPVVQFGLPDGRLLKVKPAYGPSGHHRVLGEAVTLYYNPDDPQDFVLNTAEHAMMPHFYLLFGLLFVLGGLLAPLTD</sequence>
<protein>
    <submittedName>
        <fullName evidence="2">DUF3592 domain-containing protein</fullName>
    </submittedName>
</protein>
<evidence type="ECO:0000313" key="3">
    <source>
        <dbReference type="Proteomes" id="UP000282184"/>
    </source>
</evidence>